<dbReference type="InterPro" id="IPR045761">
    <property type="entry name" value="ODP_dom"/>
</dbReference>
<dbReference type="GO" id="GO:0010181">
    <property type="term" value="F:FMN binding"/>
    <property type="evidence" value="ECO:0007669"/>
    <property type="project" value="InterPro"/>
</dbReference>
<dbReference type="PROSITE" id="PS50902">
    <property type="entry name" value="FLAVODOXIN_LIKE"/>
    <property type="match status" value="1"/>
</dbReference>
<sequence length="400" mass="44294">MGNISGKIRYVGVNDLEKVIFEGLWPLPFGVSYNSYLVIDDKVALIDTVEADFAKEYMEKIRAELGDRKIDYLVVNHMEPDHSSLISMIREAYPDVRIVGNAKTVPMIKGYHGIGDNIHVVKDGDSISLGSSTLTFYMAPMVHWPETMVTYLNEEKTIFSGDAFGTFGALEGGVTDSDTRLYGSTDAAPDTFSAFRSEMRRYYSNIVGKYGQTVQAALKKLSGLEIARICSTHGPVWENSVQDVLSMYDRMSRYEGEKGVCIVYASMYGNTARAAKALASELEKRGVPYSIHNLCTENVSYAYRDVFKYNTLAVGSPTYNNDIFPPVYNFMYGVSSRLVKGRHFAAFGSFTWAGASVKLLNEMASKLGFDFLSEGLSFPQAYSPAKCDMAALAEKIAEAL</sequence>
<dbReference type="InterPro" id="IPR016440">
    <property type="entry name" value="Rubredoxin-O_OxRdtase"/>
</dbReference>
<dbReference type="InterPro" id="IPR029039">
    <property type="entry name" value="Flavoprotein-like_sf"/>
</dbReference>
<dbReference type="Proteomes" id="UP000810252">
    <property type="component" value="Unassembled WGS sequence"/>
</dbReference>
<dbReference type="InterPro" id="IPR001279">
    <property type="entry name" value="Metallo-B-lactamas"/>
</dbReference>
<organism evidence="4 5">
    <name type="scientific">Candidatus Cryptobacteroides merdigallinarum</name>
    <dbReference type="NCBI Taxonomy" id="2840770"/>
    <lineage>
        <taxon>Bacteria</taxon>
        <taxon>Pseudomonadati</taxon>
        <taxon>Bacteroidota</taxon>
        <taxon>Bacteroidia</taxon>
        <taxon>Bacteroidales</taxon>
        <taxon>Candidatus Cryptobacteroides</taxon>
    </lineage>
</organism>
<dbReference type="SUPFAM" id="SSF56281">
    <property type="entry name" value="Metallo-hydrolase/oxidoreductase"/>
    <property type="match status" value="1"/>
</dbReference>
<evidence type="ECO:0000256" key="1">
    <source>
        <dbReference type="ARBA" id="ARBA00001917"/>
    </source>
</evidence>
<evidence type="ECO:0000313" key="5">
    <source>
        <dbReference type="Proteomes" id="UP000810252"/>
    </source>
</evidence>
<dbReference type="EMBL" id="JADIMQ010000032">
    <property type="protein sequence ID" value="MBO8448066.1"/>
    <property type="molecule type" value="Genomic_DNA"/>
</dbReference>
<protein>
    <submittedName>
        <fullName evidence="4">FprA family A-type flavoprotein</fullName>
    </submittedName>
</protein>
<name>A0A9D9HE52_9BACT</name>
<dbReference type="Gene3D" id="3.40.50.360">
    <property type="match status" value="1"/>
</dbReference>
<dbReference type="PROSITE" id="PS00201">
    <property type="entry name" value="FLAVODOXIN"/>
    <property type="match status" value="1"/>
</dbReference>
<dbReference type="PIRSF" id="PIRSF005243">
    <property type="entry name" value="ROO"/>
    <property type="match status" value="1"/>
</dbReference>
<gene>
    <name evidence="4" type="ORF">IAC29_02200</name>
</gene>
<accession>A0A9D9HE52</accession>
<comment type="similarity">
    <text evidence="2">In the N-terminal section; belongs to the zinc metallo-hydrolase group 3 family.</text>
</comment>
<dbReference type="GO" id="GO:0009055">
    <property type="term" value="F:electron transfer activity"/>
    <property type="evidence" value="ECO:0007669"/>
    <property type="project" value="InterPro"/>
</dbReference>
<reference evidence="4" key="2">
    <citation type="journal article" date="2021" name="PeerJ">
        <title>Extensive microbial diversity within the chicken gut microbiome revealed by metagenomics and culture.</title>
        <authorList>
            <person name="Gilroy R."/>
            <person name="Ravi A."/>
            <person name="Getino M."/>
            <person name="Pursley I."/>
            <person name="Horton D.L."/>
            <person name="Alikhan N.F."/>
            <person name="Baker D."/>
            <person name="Gharbi K."/>
            <person name="Hall N."/>
            <person name="Watson M."/>
            <person name="Adriaenssens E.M."/>
            <person name="Foster-Nyarko E."/>
            <person name="Jarju S."/>
            <person name="Secka A."/>
            <person name="Antonio M."/>
            <person name="Oren A."/>
            <person name="Chaudhuri R.R."/>
            <person name="La Ragione R."/>
            <person name="Hildebrand F."/>
            <person name="Pallen M.J."/>
        </authorList>
    </citation>
    <scope>NUCLEOTIDE SEQUENCE</scope>
    <source>
        <strain evidence="4">20514</strain>
    </source>
</reference>
<comment type="caution">
    <text evidence="4">The sequence shown here is derived from an EMBL/GenBank/DDBJ whole genome shotgun (WGS) entry which is preliminary data.</text>
</comment>
<dbReference type="SMART" id="SM00849">
    <property type="entry name" value="Lactamase_B"/>
    <property type="match status" value="1"/>
</dbReference>
<evidence type="ECO:0000259" key="3">
    <source>
        <dbReference type="PROSITE" id="PS50902"/>
    </source>
</evidence>
<proteinExistence type="inferred from homology"/>
<dbReference type="PANTHER" id="PTHR43717:SF1">
    <property type="entry name" value="ANAEROBIC NITRIC OXIDE REDUCTASE FLAVORUBREDOXIN"/>
    <property type="match status" value="1"/>
</dbReference>
<dbReference type="Pfam" id="PF19583">
    <property type="entry name" value="ODP"/>
    <property type="match status" value="1"/>
</dbReference>
<dbReference type="CDD" id="cd07709">
    <property type="entry name" value="flavodiiron_proteins_MBL-fold"/>
    <property type="match status" value="1"/>
</dbReference>
<dbReference type="PANTHER" id="PTHR43717">
    <property type="entry name" value="ANAEROBIC NITRIC OXIDE REDUCTASE FLAVORUBREDOXIN"/>
    <property type="match status" value="1"/>
</dbReference>
<dbReference type="Pfam" id="PF00258">
    <property type="entry name" value="Flavodoxin_1"/>
    <property type="match status" value="1"/>
</dbReference>
<dbReference type="GO" id="GO:0016491">
    <property type="term" value="F:oxidoreductase activity"/>
    <property type="evidence" value="ECO:0007669"/>
    <property type="project" value="InterPro"/>
</dbReference>
<dbReference type="InterPro" id="IPR008254">
    <property type="entry name" value="Flavodoxin/NO_synth"/>
</dbReference>
<dbReference type="SUPFAM" id="SSF52218">
    <property type="entry name" value="Flavoproteins"/>
    <property type="match status" value="1"/>
</dbReference>
<evidence type="ECO:0000313" key="4">
    <source>
        <dbReference type="EMBL" id="MBO8448066.1"/>
    </source>
</evidence>
<comment type="cofactor">
    <cofactor evidence="1">
        <name>FMN</name>
        <dbReference type="ChEBI" id="CHEBI:58210"/>
    </cofactor>
</comment>
<dbReference type="InterPro" id="IPR001226">
    <property type="entry name" value="Flavodoxin_CS"/>
</dbReference>
<evidence type="ECO:0000256" key="2">
    <source>
        <dbReference type="ARBA" id="ARBA00007121"/>
    </source>
</evidence>
<dbReference type="Gene3D" id="3.60.15.10">
    <property type="entry name" value="Ribonuclease Z/Hydroxyacylglutathione hydrolase-like"/>
    <property type="match status" value="1"/>
</dbReference>
<feature type="domain" description="Flavodoxin-like" evidence="3">
    <location>
        <begin position="260"/>
        <end position="397"/>
    </location>
</feature>
<reference evidence="4" key="1">
    <citation type="submission" date="2020-10" db="EMBL/GenBank/DDBJ databases">
        <authorList>
            <person name="Gilroy R."/>
        </authorList>
    </citation>
    <scope>NUCLEOTIDE SEQUENCE</scope>
    <source>
        <strain evidence="4">20514</strain>
    </source>
</reference>
<dbReference type="InterPro" id="IPR036866">
    <property type="entry name" value="RibonucZ/Hydroxyglut_hydro"/>
</dbReference>
<dbReference type="AlphaFoldDB" id="A0A9D9HE52"/>
<dbReference type="GO" id="GO:0046872">
    <property type="term" value="F:metal ion binding"/>
    <property type="evidence" value="ECO:0007669"/>
    <property type="project" value="InterPro"/>
</dbReference>